<proteinExistence type="predicted"/>
<accession>A0A1Y1L1D0</accession>
<protein>
    <recommendedName>
        <fullName evidence="3">Regulatory protein zeste</fullName>
    </recommendedName>
</protein>
<evidence type="ECO:0000313" key="2">
    <source>
        <dbReference type="EMBL" id="JAV67473.1"/>
    </source>
</evidence>
<reference evidence="2" key="1">
    <citation type="journal article" date="2016" name="Sci. Rep.">
        <title>Molecular characterization of firefly nuptial gifts: a multi-omics approach sheds light on postcopulatory sexual selection.</title>
        <authorList>
            <person name="Al-Wathiqui N."/>
            <person name="Fallon T.R."/>
            <person name="South A."/>
            <person name="Weng J.K."/>
            <person name="Lewis S.M."/>
        </authorList>
    </citation>
    <scope>NUCLEOTIDE SEQUENCE</scope>
</reference>
<dbReference type="EMBL" id="GEZM01067617">
    <property type="protein sequence ID" value="JAV67473.1"/>
    <property type="molecule type" value="Transcribed_RNA"/>
</dbReference>
<dbReference type="AlphaFoldDB" id="A0A1Y1L1D0"/>
<feature type="region of interest" description="Disordered" evidence="1">
    <location>
        <begin position="26"/>
        <end position="49"/>
    </location>
</feature>
<feature type="compositionally biased region" description="Polar residues" evidence="1">
    <location>
        <begin position="99"/>
        <end position="123"/>
    </location>
</feature>
<evidence type="ECO:0000256" key="1">
    <source>
        <dbReference type="SAM" id="MobiDB-lite"/>
    </source>
</evidence>
<feature type="region of interest" description="Disordered" evidence="1">
    <location>
        <begin position="163"/>
        <end position="183"/>
    </location>
</feature>
<organism evidence="2">
    <name type="scientific">Photinus pyralis</name>
    <name type="common">Common eastern firefly</name>
    <name type="synonym">Lampyris pyralis</name>
    <dbReference type="NCBI Taxonomy" id="7054"/>
    <lineage>
        <taxon>Eukaryota</taxon>
        <taxon>Metazoa</taxon>
        <taxon>Ecdysozoa</taxon>
        <taxon>Arthropoda</taxon>
        <taxon>Hexapoda</taxon>
        <taxon>Insecta</taxon>
        <taxon>Pterygota</taxon>
        <taxon>Neoptera</taxon>
        <taxon>Endopterygota</taxon>
        <taxon>Coleoptera</taxon>
        <taxon>Polyphaga</taxon>
        <taxon>Elateriformia</taxon>
        <taxon>Elateroidea</taxon>
        <taxon>Lampyridae</taxon>
        <taxon>Lampyrinae</taxon>
        <taxon>Photinus</taxon>
    </lineage>
</organism>
<feature type="region of interest" description="Disordered" evidence="1">
    <location>
        <begin position="90"/>
        <end position="127"/>
    </location>
</feature>
<name>A0A1Y1L1D0_PHOPY</name>
<evidence type="ECO:0008006" key="3">
    <source>
        <dbReference type="Google" id="ProtNLM"/>
    </source>
</evidence>
<sequence length="249" mass="28692">MKVEGYNRDVHRMKEQWLRVKQQAKRNVGQYKRQAKLTGGGPPPPEPTDFDWKIKDMIPHDFVEDSSCFDSDTTPVLPANAENTQISCSTSELEKHVPLTSQQEKYQPSSSQGEKFQPSSCMSKNPPYSKRYDHNYVTESFSDDKVLQLDEYEEIIEETGTCDMDDEEDNNVTGEQTPKAAPLKKRGQVKMKAMTQYERQLLKLNEKRIAQMMRHAEELHALKKQNENKLFQEQLKRLGGSIPDTEGSF</sequence>